<reference evidence="1 2" key="1">
    <citation type="submission" date="2019-12" db="EMBL/GenBank/DDBJ databases">
        <title>Genomic-based taxomic classification of the family Erythrobacteraceae.</title>
        <authorList>
            <person name="Xu L."/>
        </authorList>
    </citation>
    <scope>NUCLEOTIDE SEQUENCE [LARGE SCALE GENOMIC DNA]</scope>
    <source>
        <strain evidence="1 2">MCCC 1A09965</strain>
    </source>
</reference>
<comment type="caution">
    <text evidence="1">The sequence shown here is derived from an EMBL/GenBank/DDBJ whole genome shotgun (WGS) entry which is preliminary data.</text>
</comment>
<dbReference type="AlphaFoldDB" id="A0A844YHH1"/>
<organism evidence="1 2">
    <name type="scientific">Qipengyuania oceanensis</name>
    <dbReference type="NCBI Taxonomy" id="1463597"/>
    <lineage>
        <taxon>Bacteria</taxon>
        <taxon>Pseudomonadati</taxon>
        <taxon>Pseudomonadota</taxon>
        <taxon>Alphaproteobacteria</taxon>
        <taxon>Sphingomonadales</taxon>
        <taxon>Erythrobacteraceae</taxon>
        <taxon>Qipengyuania</taxon>
    </lineage>
</organism>
<sequence>MRKPTPAQTCLIIGAVAGLLLLVLGDKTSAIIIFVLEAIGWAAVYAFSGNEECPLPTQ</sequence>
<evidence type="ECO:0000313" key="2">
    <source>
        <dbReference type="Proteomes" id="UP000445582"/>
    </source>
</evidence>
<dbReference type="RefSeq" id="WP_160674931.1">
    <property type="nucleotide sequence ID" value="NZ_WTYN01000001.1"/>
</dbReference>
<proteinExistence type="predicted"/>
<evidence type="ECO:0000313" key="1">
    <source>
        <dbReference type="EMBL" id="MXO63377.1"/>
    </source>
</evidence>
<dbReference type="EMBL" id="WTYN01000001">
    <property type="protein sequence ID" value="MXO63377.1"/>
    <property type="molecule type" value="Genomic_DNA"/>
</dbReference>
<accession>A0A844YHH1</accession>
<keyword evidence="2" id="KW-1185">Reference proteome</keyword>
<dbReference type="Proteomes" id="UP000445582">
    <property type="component" value="Unassembled WGS sequence"/>
</dbReference>
<protein>
    <submittedName>
        <fullName evidence="1">Uncharacterized protein</fullName>
    </submittedName>
</protein>
<name>A0A844YHH1_9SPHN</name>
<gene>
    <name evidence="1" type="ORF">GRI48_10170</name>
</gene>